<feature type="region of interest" description="Disordered" evidence="3">
    <location>
        <begin position="1"/>
        <end position="57"/>
    </location>
</feature>
<protein>
    <recommendedName>
        <fullName evidence="4">K Homology domain-containing protein</fullName>
    </recommendedName>
</protein>
<dbReference type="InterPro" id="IPR036612">
    <property type="entry name" value="KH_dom_type_1_sf"/>
</dbReference>
<dbReference type="eggNOG" id="KOG2208">
    <property type="taxonomic scope" value="Eukaryota"/>
</dbReference>
<dbReference type="Gene3D" id="3.30.1370.10">
    <property type="entry name" value="K Homology domain, type 1"/>
    <property type="match status" value="8"/>
</dbReference>
<feature type="non-terminal residue" evidence="5">
    <location>
        <position position="1"/>
    </location>
</feature>
<dbReference type="SMART" id="SM00322">
    <property type="entry name" value="KH"/>
    <property type="match status" value="8"/>
</dbReference>
<dbReference type="Pfam" id="PF00013">
    <property type="entry name" value="KH_1"/>
    <property type="match status" value="6"/>
</dbReference>
<evidence type="ECO:0000259" key="4">
    <source>
        <dbReference type="SMART" id="SM00322"/>
    </source>
</evidence>
<dbReference type="EMBL" id="KI925459">
    <property type="protein sequence ID" value="ETW80575.1"/>
    <property type="molecule type" value="Genomic_DNA"/>
</dbReference>
<evidence type="ECO:0000313" key="6">
    <source>
        <dbReference type="Proteomes" id="UP000030671"/>
    </source>
</evidence>
<evidence type="ECO:0000256" key="3">
    <source>
        <dbReference type="SAM" id="MobiDB-lite"/>
    </source>
</evidence>
<evidence type="ECO:0000256" key="2">
    <source>
        <dbReference type="PROSITE-ProRule" id="PRU00117"/>
    </source>
</evidence>
<dbReference type="GO" id="GO:0003723">
    <property type="term" value="F:RNA binding"/>
    <property type="evidence" value="ECO:0007669"/>
    <property type="project" value="UniProtKB-UniRule"/>
</dbReference>
<feature type="domain" description="K Homology" evidence="4">
    <location>
        <begin position="879"/>
        <end position="957"/>
    </location>
</feature>
<dbReference type="CDD" id="cd22448">
    <property type="entry name" value="KH-I_ScSCP160_rpt3"/>
    <property type="match status" value="1"/>
</dbReference>
<dbReference type="CDD" id="cd00105">
    <property type="entry name" value="KH-I"/>
    <property type="match status" value="1"/>
</dbReference>
<dbReference type="Proteomes" id="UP000030671">
    <property type="component" value="Unassembled WGS sequence"/>
</dbReference>
<feature type="region of interest" description="Disordered" evidence="3">
    <location>
        <begin position="1103"/>
        <end position="1146"/>
    </location>
</feature>
<feature type="compositionally biased region" description="Low complexity" evidence="3">
    <location>
        <begin position="45"/>
        <end position="57"/>
    </location>
</feature>
<dbReference type="InterPro" id="IPR004087">
    <property type="entry name" value="KH_dom"/>
</dbReference>
<keyword evidence="2" id="KW-0694">RNA-binding</keyword>
<dbReference type="GeneID" id="20670607"/>
<dbReference type="HOGENOM" id="CLU_003293_1_1_1"/>
<dbReference type="InParanoid" id="W4K5D3"/>
<dbReference type="KEGG" id="hir:HETIRDRAFT_319546"/>
<feature type="domain" description="K Homology" evidence="4">
    <location>
        <begin position="721"/>
        <end position="800"/>
    </location>
</feature>
<dbReference type="InterPro" id="IPR004088">
    <property type="entry name" value="KH_dom_type_1"/>
</dbReference>
<evidence type="ECO:0000313" key="5">
    <source>
        <dbReference type="EMBL" id="ETW80575.1"/>
    </source>
</evidence>
<reference evidence="5 6" key="1">
    <citation type="journal article" date="2012" name="New Phytol.">
        <title>Insight into trade-off between wood decay and parasitism from the genome of a fungal forest pathogen.</title>
        <authorList>
            <person name="Olson A."/>
            <person name="Aerts A."/>
            <person name="Asiegbu F."/>
            <person name="Belbahri L."/>
            <person name="Bouzid O."/>
            <person name="Broberg A."/>
            <person name="Canback B."/>
            <person name="Coutinho P.M."/>
            <person name="Cullen D."/>
            <person name="Dalman K."/>
            <person name="Deflorio G."/>
            <person name="van Diepen L.T."/>
            <person name="Dunand C."/>
            <person name="Duplessis S."/>
            <person name="Durling M."/>
            <person name="Gonthier P."/>
            <person name="Grimwood J."/>
            <person name="Fossdal C.G."/>
            <person name="Hansson D."/>
            <person name="Henrissat B."/>
            <person name="Hietala A."/>
            <person name="Himmelstrand K."/>
            <person name="Hoffmeister D."/>
            <person name="Hogberg N."/>
            <person name="James T.Y."/>
            <person name="Karlsson M."/>
            <person name="Kohler A."/>
            <person name="Kues U."/>
            <person name="Lee Y.H."/>
            <person name="Lin Y.C."/>
            <person name="Lind M."/>
            <person name="Lindquist E."/>
            <person name="Lombard V."/>
            <person name="Lucas S."/>
            <person name="Lunden K."/>
            <person name="Morin E."/>
            <person name="Murat C."/>
            <person name="Park J."/>
            <person name="Raffaello T."/>
            <person name="Rouze P."/>
            <person name="Salamov A."/>
            <person name="Schmutz J."/>
            <person name="Solheim H."/>
            <person name="Stahlberg J."/>
            <person name="Velez H."/>
            <person name="de Vries R.P."/>
            <person name="Wiebenga A."/>
            <person name="Woodward S."/>
            <person name="Yakovlev I."/>
            <person name="Garbelotto M."/>
            <person name="Martin F."/>
            <person name="Grigoriev I.V."/>
            <person name="Stenlid J."/>
        </authorList>
    </citation>
    <scope>NUCLEOTIDE SEQUENCE [LARGE SCALE GENOMIC DNA]</scope>
    <source>
        <strain evidence="5 6">TC 32-1</strain>
    </source>
</reference>
<keyword evidence="1" id="KW-0677">Repeat</keyword>
<dbReference type="OrthoDB" id="10027144at2759"/>
<name>W4K5D3_HETIT</name>
<feature type="compositionally biased region" description="Polar residues" evidence="3">
    <location>
        <begin position="196"/>
        <end position="210"/>
    </location>
</feature>
<dbReference type="SUPFAM" id="SSF54791">
    <property type="entry name" value="Eukaryotic type KH-domain (KH-domain type I)"/>
    <property type="match status" value="8"/>
</dbReference>
<accession>W4K5D3</accession>
<feature type="domain" description="K Homology" evidence="4">
    <location>
        <begin position="633"/>
        <end position="717"/>
    </location>
</feature>
<evidence type="ECO:0000256" key="1">
    <source>
        <dbReference type="ARBA" id="ARBA00022737"/>
    </source>
</evidence>
<dbReference type="RefSeq" id="XP_009547307.1">
    <property type="nucleotide sequence ID" value="XM_009549012.1"/>
</dbReference>
<feature type="domain" description="K Homology" evidence="4">
    <location>
        <begin position="805"/>
        <end position="875"/>
    </location>
</feature>
<dbReference type="STRING" id="747525.W4K5D3"/>
<dbReference type="PANTHER" id="PTHR10288">
    <property type="entry name" value="KH DOMAIN CONTAINING RNA BINDING PROTEIN"/>
    <property type="match status" value="1"/>
</dbReference>
<dbReference type="PROSITE" id="PS50084">
    <property type="entry name" value="KH_TYPE_1"/>
    <property type="match status" value="7"/>
</dbReference>
<sequence>RRHHELEGAADPFPSLYESPPVPSKPAAPVAQPVDTASHDAFPTLAPSSASANKPAALAWGSPVGPRIKPATVHPNQVTESFTLSSIDLSTSGKDGKPATLGEIMKQVMTKFKVKIEASTNQKTRQTTFHLKADSHKDLEKGKRSLLSLLSPTVSLVVNAPTSTIAFIIGVKGATLKQIRDQTNVRVDIPPKDSLSAPNGNGHPNGSPRGTTPIPDDEEEEPTIPITITGPQPFALEAQDLIKDIVASKAAKKTLRVRDIPSHIVPFIKARRSVFVDAAQGRDVQLTFSSADREFTAVGDRDAVLRVIDAVKATVDAFSSGLTPIKITLPKRQHRLLVGKAIDEIMASSKCSVIVPQPEESSEEVTVWGKDEDVAGGLSAVMAKANSQYIHEFPLPGPAALSKQLLTYMTVTGYPETLAAAHPGVSVFTPSPAMRERASVLNIEIIGEKPIVDGAVRQVSTLIGKLIGATRDVPVDWLVHRIVQAKHARKINQFYENHNVLLFFPPEAAEQSSVLLVYDPTSPSASPSPVEKAKHIDDVEKELLQFAKDAADVKSATITVEKKWHSAVIGQGGTTLNAIIGDENGLSIKIGAEVGDASTEDVVLVRGASSEVDRAVKEIQEIVENAKNDLILSGYSVEFEIDREFVGRVVGSQGAGVNKLRDQLGVKVDFSDEVEEKQQDSWKKKNKTVTHSKSKVTIVGRKENVEEAKRRILTQVERLADETSEVLKIASQYHSGLIGEKGKYVLRLEEKYSVKITFPRESADNGEGRTREHLKADEVLVKGGRKGVAGAKSELLDAVEFEKESNNVIKFTVPARAIPRILGKGGATINEIKDETGAQIDLDKTTPDAESAQITCHGTKKAVAAAKAAIQAIADQVGEETTVVVTVENRFHRALIGAGGQVLKDLISRCGGPSDTRAQAGLVRFPRSGDEPKDEVRLRGDPKVVAKLEAELEKAVSELRDRVVLAVDIPAPQHRALIGRGGQNLTEFQTKFAVQVQYPGSRSYGQAGPPENADALAAVAPENVVKVSGARAAVEAAIENLKVRFCRARARARAHARPLQSQIKAPAPEALVETVAVPLKYHHAVTQQGNLFRTLRTYGVQVEQSAHPQKSAVPVRPEPDTDADTTAPAAPSTRIDDADDEPAAAAAGAAGAQWEVVLNYQDAEEGESTWTLKARDRAALERAQQAIDDALARARGMSHVGFLTLPDRTSFPRIVGAKGSNIARLHGETGADITVGRENNTIVIMGASLSLVLSTSSRACWRGC</sequence>
<feature type="domain" description="K Homology" evidence="4">
    <location>
        <begin position="961"/>
        <end position="1044"/>
    </location>
</feature>
<keyword evidence="6" id="KW-1185">Reference proteome</keyword>
<dbReference type="FunCoup" id="W4K5D3">
    <property type="interactions" value="229"/>
</dbReference>
<feature type="region of interest" description="Disordered" evidence="3">
    <location>
        <begin position="188"/>
        <end position="227"/>
    </location>
</feature>
<gene>
    <name evidence="5" type="ORF">HETIRDRAFT_319546</name>
</gene>
<feature type="domain" description="K Homology" evidence="4">
    <location>
        <begin position="152"/>
        <end position="247"/>
    </location>
</feature>
<feature type="domain" description="K Homology" evidence="4">
    <location>
        <begin position="552"/>
        <end position="624"/>
    </location>
</feature>
<organism evidence="5 6">
    <name type="scientific">Heterobasidion irregulare (strain TC 32-1)</name>
    <dbReference type="NCBI Taxonomy" id="747525"/>
    <lineage>
        <taxon>Eukaryota</taxon>
        <taxon>Fungi</taxon>
        <taxon>Dikarya</taxon>
        <taxon>Basidiomycota</taxon>
        <taxon>Agaricomycotina</taxon>
        <taxon>Agaricomycetes</taxon>
        <taxon>Russulales</taxon>
        <taxon>Bondarzewiaceae</taxon>
        <taxon>Heterobasidion</taxon>
        <taxon>Heterobasidion annosum species complex</taxon>
    </lineage>
</organism>
<feature type="domain" description="K Homology" evidence="4">
    <location>
        <begin position="321"/>
        <end position="386"/>
    </location>
</feature>
<proteinExistence type="predicted"/>
<dbReference type="AlphaFoldDB" id="W4K5D3"/>